<organism evidence="2 3">
    <name type="scientific">Parascaris univalens</name>
    <name type="common">Nematode worm</name>
    <dbReference type="NCBI Taxonomy" id="6257"/>
    <lineage>
        <taxon>Eukaryota</taxon>
        <taxon>Metazoa</taxon>
        <taxon>Ecdysozoa</taxon>
        <taxon>Nematoda</taxon>
        <taxon>Chromadorea</taxon>
        <taxon>Rhabditida</taxon>
        <taxon>Spirurina</taxon>
        <taxon>Ascaridomorpha</taxon>
        <taxon>Ascaridoidea</taxon>
        <taxon>Ascarididae</taxon>
        <taxon>Parascaris</taxon>
    </lineage>
</organism>
<evidence type="ECO:0000313" key="3">
    <source>
        <dbReference type="WBParaSite" id="PgR004_g104_t05"/>
    </source>
</evidence>
<sequence>MRVCNRLIMINFAVFAEVFYVLLAFFKASALLTRQKGGQTVYFLYSSLTRKTRFIVFYILICYENTKGFFV</sequence>
<keyword evidence="1" id="KW-1133">Transmembrane helix</keyword>
<feature type="transmembrane region" description="Helical" evidence="1">
    <location>
        <begin position="6"/>
        <end position="26"/>
    </location>
</feature>
<protein>
    <submittedName>
        <fullName evidence="3">Secreted protein</fullName>
    </submittedName>
</protein>
<proteinExistence type="predicted"/>
<keyword evidence="1" id="KW-0812">Transmembrane</keyword>
<accession>A0A915AET6</accession>
<evidence type="ECO:0000256" key="1">
    <source>
        <dbReference type="SAM" id="Phobius"/>
    </source>
</evidence>
<keyword evidence="2" id="KW-1185">Reference proteome</keyword>
<dbReference type="WBParaSite" id="PgR004_g104_t05">
    <property type="protein sequence ID" value="PgR004_g104_t05"/>
    <property type="gene ID" value="PgR004_g104"/>
</dbReference>
<dbReference type="Proteomes" id="UP000887569">
    <property type="component" value="Unplaced"/>
</dbReference>
<evidence type="ECO:0000313" key="2">
    <source>
        <dbReference type="Proteomes" id="UP000887569"/>
    </source>
</evidence>
<name>A0A915AET6_PARUN</name>
<dbReference type="AlphaFoldDB" id="A0A915AET6"/>
<keyword evidence="1" id="KW-0472">Membrane</keyword>
<reference evidence="3" key="1">
    <citation type="submission" date="2022-11" db="UniProtKB">
        <authorList>
            <consortium name="WormBaseParasite"/>
        </authorList>
    </citation>
    <scope>IDENTIFICATION</scope>
</reference>